<evidence type="ECO:0008006" key="6">
    <source>
        <dbReference type="Google" id="ProtNLM"/>
    </source>
</evidence>
<dbReference type="PANTHER" id="PTHR10819">
    <property type="entry name" value="PHOSPHOTRIESTERASE-RELATED"/>
    <property type="match status" value="1"/>
</dbReference>
<dbReference type="Pfam" id="PF02126">
    <property type="entry name" value="PTE"/>
    <property type="match status" value="1"/>
</dbReference>
<evidence type="ECO:0000256" key="2">
    <source>
        <dbReference type="ARBA" id="ARBA00022801"/>
    </source>
</evidence>
<dbReference type="PROSITE" id="PS51347">
    <property type="entry name" value="PHOSPHOTRIESTERASE_2"/>
    <property type="match status" value="1"/>
</dbReference>
<feature type="modified residue" description="N6-carboxylysine" evidence="3 4">
    <location>
        <position position="57"/>
    </location>
</feature>
<reference evidence="5" key="1">
    <citation type="submission" date="2024-06" db="EMBL/GenBank/DDBJ databases">
        <authorList>
            <person name="Coelho C."/>
            <person name="Bento M."/>
            <person name="Garcia E."/>
            <person name="Camelo A."/>
            <person name="Brandao I."/>
            <person name="Espirito Santo C."/>
            <person name="Trovao J."/>
            <person name="Verissimo A."/>
            <person name="Costa J."/>
            <person name="Tiago I."/>
        </authorList>
    </citation>
    <scope>NUCLEOTIDE SEQUENCE</scope>
    <source>
        <strain evidence="5">KWT182</strain>
    </source>
</reference>
<organism evidence="5">
    <name type="scientific">Acerihabitans sp. KWT182</name>
    <dbReference type="NCBI Taxonomy" id="3157919"/>
    <lineage>
        <taxon>Bacteria</taxon>
        <taxon>Pseudomonadati</taxon>
        <taxon>Pseudomonadota</taxon>
        <taxon>Gammaproteobacteria</taxon>
        <taxon>Enterobacterales</taxon>
        <taxon>Pectobacteriaceae</taxon>
        <taxon>Acerihabitans</taxon>
    </lineage>
</organism>
<proteinExistence type="inferred from homology"/>
<dbReference type="GO" id="GO:0016787">
    <property type="term" value="F:hydrolase activity"/>
    <property type="evidence" value="ECO:0007669"/>
    <property type="project" value="UniProtKB-KW"/>
</dbReference>
<evidence type="ECO:0000256" key="4">
    <source>
        <dbReference type="PROSITE-ProRule" id="PRU00679"/>
    </source>
</evidence>
<dbReference type="EMBL" id="CP157947">
    <property type="protein sequence ID" value="XBS70355.1"/>
    <property type="molecule type" value="Genomic_DNA"/>
</dbReference>
<evidence type="ECO:0000256" key="3">
    <source>
        <dbReference type="PIRSR" id="PIRSR601559-50"/>
    </source>
</evidence>
<dbReference type="Gene3D" id="3.20.20.140">
    <property type="entry name" value="Metal-dependent hydrolases"/>
    <property type="match status" value="1"/>
</dbReference>
<keyword evidence="1" id="KW-0479">Metal-binding</keyword>
<evidence type="ECO:0000313" key="5">
    <source>
        <dbReference type="EMBL" id="XBS70355.1"/>
    </source>
</evidence>
<dbReference type="InterPro" id="IPR001559">
    <property type="entry name" value="Phosphotriesterase"/>
</dbReference>
<name>A0AAU7QAU8_9GAMM</name>
<gene>
    <name evidence="5" type="ORF">ABK905_03595</name>
</gene>
<dbReference type="AlphaFoldDB" id="A0AAU7QAU8"/>
<comment type="similarity">
    <text evidence="4">Belongs to the metallo-dependent hydrolases superfamily. Phosphotriesterase family.</text>
</comment>
<accession>A0AAU7QAU8</accession>
<dbReference type="GO" id="GO:0008270">
    <property type="term" value="F:zinc ion binding"/>
    <property type="evidence" value="ECO:0007669"/>
    <property type="project" value="InterPro"/>
</dbReference>
<dbReference type="InterPro" id="IPR032466">
    <property type="entry name" value="Metal_Hydrolase"/>
</dbReference>
<keyword evidence="2" id="KW-0378">Hydrolase</keyword>
<evidence type="ECO:0000256" key="1">
    <source>
        <dbReference type="ARBA" id="ARBA00022723"/>
    </source>
</evidence>
<sequence length="227" mass="25341">MISEYSGVNIIGSTGNFLAEFNEEELRYASVDEIAARYISDIEEGVGDQKIKAGQIKCATSLRVIHPVEYKTLDASVIAQKKTNAPIWVHHGGILGVEIAHYLESKGADLSKVILGHTDRNPDHYEHLKIAKTGINLSVDNLARVVRYPVQENIDVIKNLLDNGFLEHIFISADFGRYTYYKSYGGGPGLEYILGTFVPRLQEQLGLSQAEIETLFVHSPQRVFCQF</sequence>
<protein>
    <recommendedName>
        <fullName evidence="6">Phosphotriesterase-related protein</fullName>
    </recommendedName>
</protein>
<dbReference type="SUPFAM" id="SSF51556">
    <property type="entry name" value="Metallo-dependent hydrolases"/>
    <property type="match status" value="1"/>
</dbReference>
<dbReference type="PANTHER" id="PTHR10819:SF3">
    <property type="entry name" value="PHOSPHOTRIESTERASE-RELATED PROTEIN"/>
    <property type="match status" value="1"/>
</dbReference>